<proteinExistence type="predicted"/>
<protein>
    <recommendedName>
        <fullName evidence="4">Lipoprotein</fullName>
    </recommendedName>
</protein>
<organism evidence="2 3">
    <name type="scientific">Sphingobium nicotianae</name>
    <dbReference type="NCBI Taxonomy" id="2782607"/>
    <lineage>
        <taxon>Bacteria</taxon>
        <taxon>Pseudomonadati</taxon>
        <taxon>Pseudomonadota</taxon>
        <taxon>Alphaproteobacteria</taxon>
        <taxon>Sphingomonadales</taxon>
        <taxon>Sphingomonadaceae</taxon>
        <taxon>Sphingobium</taxon>
    </lineage>
</organism>
<comment type="caution">
    <text evidence="2">The sequence shown here is derived from an EMBL/GenBank/DDBJ whole genome shotgun (WGS) entry which is preliminary data.</text>
</comment>
<evidence type="ECO:0008006" key="4">
    <source>
        <dbReference type="Google" id="ProtNLM"/>
    </source>
</evidence>
<dbReference type="RefSeq" id="WP_214622622.1">
    <property type="nucleotide sequence ID" value="NZ_JAHGAW010000004.1"/>
</dbReference>
<name>A0A9X1DBJ2_9SPHN</name>
<sequence>MNMKPIVTIALCAAVFPLPGCVARTAYHVATAPVKVASKAADWATVSGDEADRNRGRVLRRKCQERYDEYYCTKD</sequence>
<feature type="signal peptide" evidence="1">
    <location>
        <begin position="1"/>
        <end position="22"/>
    </location>
</feature>
<keyword evidence="1" id="KW-0732">Signal</keyword>
<keyword evidence="3" id="KW-1185">Reference proteome</keyword>
<evidence type="ECO:0000313" key="2">
    <source>
        <dbReference type="EMBL" id="MBT2186891.1"/>
    </source>
</evidence>
<gene>
    <name evidence="2" type="ORF">KK488_08010</name>
</gene>
<dbReference type="EMBL" id="JAHGAW010000004">
    <property type="protein sequence ID" value="MBT2186891.1"/>
    <property type="molecule type" value="Genomic_DNA"/>
</dbReference>
<reference evidence="2" key="1">
    <citation type="submission" date="2021-05" db="EMBL/GenBank/DDBJ databases">
        <title>Genome of Sphingobium sp. strain.</title>
        <authorList>
            <person name="Fan R."/>
        </authorList>
    </citation>
    <scope>NUCLEOTIDE SEQUENCE</scope>
    <source>
        <strain evidence="2">H33</strain>
    </source>
</reference>
<accession>A0A9X1DBJ2</accession>
<feature type="chain" id="PRO_5040722541" description="Lipoprotein" evidence="1">
    <location>
        <begin position="23"/>
        <end position="75"/>
    </location>
</feature>
<dbReference type="Proteomes" id="UP001138757">
    <property type="component" value="Unassembled WGS sequence"/>
</dbReference>
<dbReference type="AlphaFoldDB" id="A0A9X1DBJ2"/>
<evidence type="ECO:0000313" key="3">
    <source>
        <dbReference type="Proteomes" id="UP001138757"/>
    </source>
</evidence>
<evidence type="ECO:0000256" key="1">
    <source>
        <dbReference type="SAM" id="SignalP"/>
    </source>
</evidence>